<accession>A0A368FSN8</accession>
<gene>
    <name evidence="1" type="ORF">ANCCAN_20926</name>
</gene>
<organism evidence="1 2">
    <name type="scientific">Ancylostoma caninum</name>
    <name type="common">Dog hookworm</name>
    <dbReference type="NCBI Taxonomy" id="29170"/>
    <lineage>
        <taxon>Eukaryota</taxon>
        <taxon>Metazoa</taxon>
        <taxon>Ecdysozoa</taxon>
        <taxon>Nematoda</taxon>
        <taxon>Chromadorea</taxon>
        <taxon>Rhabditida</taxon>
        <taxon>Rhabditina</taxon>
        <taxon>Rhabditomorpha</taxon>
        <taxon>Strongyloidea</taxon>
        <taxon>Ancylostomatidae</taxon>
        <taxon>Ancylostomatinae</taxon>
        <taxon>Ancylostoma</taxon>
    </lineage>
</organism>
<dbReference type="AlphaFoldDB" id="A0A368FSN8"/>
<sequence length="40" mass="4501">MSAVSLSLQGRQSPHSCHYCCQMRSTLRILAILIHQDTSK</sequence>
<dbReference type="Proteomes" id="UP000252519">
    <property type="component" value="Unassembled WGS sequence"/>
</dbReference>
<proteinExistence type="predicted"/>
<name>A0A368FSN8_ANCCA</name>
<comment type="caution">
    <text evidence="1">The sequence shown here is derived from an EMBL/GenBank/DDBJ whole genome shotgun (WGS) entry which is preliminary data.</text>
</comment>
<dbReference type="EMBL" id="JOJR01000950">
    <property type="protein sequence ID" value="RCN33247.1"/>
    <property type="molecule type" value="Genomic_DNA"/>
</dbReference>
<reference evidence="1 2" key="1">
    <citation type="submission" date="2014-10" db="EMBL/GenBank/DDBJ databases">
        <title>Draft genome of the hookworm Ancylostoma caninum.</title>
        <authorList>
            <person name="Mitreva M."/>
        </authorList>
    </citation>
    <scope>NUCLEOTIDE SEQUENCE [LARGE SCALE GENOMIC DNA]</scope>
    <source>
        <strain evidence="1 2">Baltimore</strain>
    </source>
</reference>
<evidence type="ECO:0000313" key="1">
    <source>
        <dbReference type="EMBL" id="RCN33247.1"/>
    </source>
</evidence>
<protein>
    <submittedName>
        <fullName evidence="1">Uncharacterized protein</fullName>
    </submittedName>
</protein>
<evidence type="ECO:0000313" key="2">
    <source>
        <dbReference type="Proteomes" id="UP000252519"/>
    </source>
</evidence>
<keyword evidence="2" id="KW-1185">Reference proteome</keyword>